<evidence type="ECO:0000256" key="3">
    <source>
        <dbReference type="ARBA" id="ARBA00022490"/>
    </source>
</evidence>
<accession>A0A395SLC6</accession>
<evidence type="ECO:0000256" key="1">
    <source>
        <dbReference type="ARBA" id="ARBA00004245"/>
    </source>
</evidence>
<keyword evidence="7" id="KW-0498">Mitosis</keyword>
<dbReference type="PROSITE" id="PS50067">
    <property type="entry name" value="KINESIN_MOTOR_2"/>
    <property type="match status" value="1"/>
</dbReference>
<feature type="domain" description="Kinesin motor" evidence="17">
    <location>
        <begin position="557"/>
        <end position="895"/>
    </location>
</feature>
<dbReference type="GO" id="GO:0008017">
    <property type="term" value="F:microtubule binding"/>
    <property type="evidence" value="ECO:0007669"/>
    <property type="project" value="InterPro"/>
</dbReference>
<keyword evidence="10 14" id="KW-0505">Motor protein</keyword>
<keyword evidence="5" id="KW-0493">Microtubule</keyword>
<dbReference type="FunFam" id="3.40.850.10:FF:000051">
    <property type="entry name" value="Kinesin-like protein bimC"/>
    <property type="match status" value="1"/>
</dbReference>
<name>A0A395SLC6_FUSSP</name>
<keyword evidence="6 14" id="KW-0547">Nucleotide-binding</keyword>
<dbReference type="GO" id="GO:0008574">
    <property type="term" value="F:plus-end-directed microtubule motor activity"/>
    <property type="evidence" value="ECO:0007669"/>
    <property type="project" value="TreeGrafter"/>
</dbReference>
<dbReference type="InterPro" id="IPR036961">
    <property type="entry name" value="Kinesin_motor_dom_sf"/>
</dbReference>
<feature type="compositionally biased region" description="Basic residues" evidence="16">
    <location>
        <begin position="1605"/>
        <end position="1616"/>
    </location>
</feature>
<evidence type="ECO:0000256" key="8">
    <source>
        <dbReference type="ARBA" id="ARBA00022840"/>
    </source>
</evidence>
<keyword evidence="4" id="KW-0132">Cell division</keyword>
<dbReference type="InterPro" id="IPR001752">
    <property type="entry name" value="Kinesin_motor_dom"/>
</dbReference>
<evidence type="ECO:0000256" key="14">
    <source>
        <dbReference type="PROSITE-ProRule" id="PRU00283"/>
    </source>
</evidence>
<dbReference type="GO" id="GO:0005634">
    <property type="term" value="C:nucleus"/>
    <property type="evidence" value="ECO:0007669"/>
    <property type="project" value="TreeGrafter"/>
</dbReference>
<evidence type="ECO:0000256" key="10">
    <source>
        <dbReference type="ARBA" id="ARBA00023175"/>
    </source>
</evidence>
<evidence type="ECO:0000256" key="12">
    <source>
        <dbReference type="ARBA" id="ARBA00023306"/>
    </source>
</evidence>
<evidence type="ECO:0000256" key="13">
    <source>
        <dbReference type="ARBA" id="ARBA00034704"/>
    </source>
</evidence>
<protein>
    <submittedName>
        <fullName evidence="18">Kinesin family member 11</fullName>
    </submittedName>
</protein>
<keyword evidence="3" id="KW-0963">Cytoplasm</keyword>
<evidence type="ECO:0000256" key="7">
    <source>
        <dbReference type="ARBA" id="ARBA00022776"/>
    </source>
</evidence>
<dbReference type="InterPro" id="IPR019821">
    <property type="entry name" value="Kinesin_motor_CS"/>
</dbReference>
<feature type="region of interest" description="Disordered" evidence="16">
    <location>
        <begin position="41"/>
        <end position="94"/>
    </location>
</feature>
<dbReference type="Pfam" id="PF09184">
    <property type="entry name" value="PPP4R2"/>
    <property type="match status" value="1"/>
</dbReference>
<dbReference type="EMBL" id="PXOF01000029">
    <property type="protein sequence ID" value="RGP73221.1"/>
    <property type="molecule type" value="Genomic_DNA"/>
</dbReference>
<comment type="subcellular location">
    <subcellularLocation>
        <location evidence="1">Cytoplasm</location>
        <location evidence="1">Cytoskeleton</location>
    </subcellularLocation>
</comment>
<dbReference type="PANTHER" id="PTHR47970">
    <property type="entry name" value="KINESIN-LIKE PROTEIN KIF11"/>
    <property type="match status" value="1"/>
</dbReference>
<feature type="compositionally biased region" description="Polar residues" evidence="16">
    <location>
        <begin position="330"/>
        <end position="340"/>
    </location>
</feature>
<feature type="compositionally biased region" description="Polar residues" evidence="16">
    <location>
        <begin position="1575"/>
        <end position="1593"/>
    </location>
</feature>
<feature type="compositionally biased region" description="Basic and acidic residues" evidence="16">
    <location>
        <begin position="291"/>
        <end position="301"/>
    </location>
</feature>
<evidence type="ECO:0000256" key="16">
    <source>
        <dbReference type="SAM" id="MobiDB-lite"/>
    </source>
</evidence>
<dbReference type="Gene3D" id="3.40.850.10">
    <property type="entry name" value="Kinesin motor domain"/>
    <property type="match status" value="1"/>
</dbReference>
<gene>
    <name evidence="18" type="ORF">FSPOR_2179</name>
</gene>
<feature type="compositionally biased region" description="Acidic residues" evidence="16">
    <location>
        <begin position="362"/>
        <end position="378"/>
    </location>
</feature>
<keyword evidence="8 14" id="KW-0067">ATP-binding</keyword>
<evidence type="ECO:0000256" key="9">
    <source>
        <dbReference type="ARBA" id="ARBA00023054"/>
    </source>
</evidence>
<keyword evidence="11" id="KW-0206">Cytoskeleton</keyword>
<feature type="compositionally biased region" description="Acidic residues" evidence="16">
    <location>
        <begin position="302"/>
        <end position="315"/>
    </location>
</feature>
<evidence type="ECO:0000256" key="6">
    <source>
        <dbReference type="ARBA" id="ARBA00022741"/>
    </source>
</evidence>
<dbReference type="GO" id="GO:0000073">
    <property type="term" value="P:initial mitotic spindle pole body separation"/>
    <property type="evidence" value="ECO:0007669"/>
    <property type="project" value="TreeGrafter"/>
</dbReference>
<feature type="compositionally biased region" description="Basic and acidic residues" evidence="16">
    <location>
        <begin position="392"/>
        <end position="410"/>
    </location>
</feature>
<dbReference type="GO" id="GO:0005524">
    <property type="term" value="F:ATP binding"/>
    <property type="evidence" value="ECO:0007669"/>
    <property type="project" value="UniProtKB-UniRule"/>
</dbReference>
<dbReference type="GO" id="GO:0072686">
    <property type="term" value="C:mitotic spindle"/>
    <property type="evidence" value="ECO:0007669"/>
    <property type="project" value="TreeGrafter"/>
</dbReference>
<feature type="region of interest" description="Disordered" evidence="16">
    <location>
        <begin position="277"/>
        <end position="462"/>
    </location>
</feature>
<dbReference type="Proteomes" id="UP000266152">
    <property type="component" value="Unassembled WGS sequence"/>
</dbReference>
<feature type="coiled-coil region" evidence="15">
    <location>
        <begin position="955"/>
        <end position="982"/>
    </location>
</feature>
<reference evidence="18 19" key="1">
    <citation type="journal article" date="2018" name="PLoS Pathog.">
        <title>Evolution of structural diversity of trichothecenes, a family of toxins produced by plant pathogenic and entomopathogenic fungi.</title>
        <authorList>
            <person name="Proctor R.H."/>
            <person name="McCormick S.P."/>
            <person name="Kim H.S."/>
            <person name="Cardoza R.E."/>
            <person name="Stanley A.M."/>
            <person name="Lindo L."/>
            <person name="Kelly A."/>
            <person name="Brown D.W."/>
            <person name="Lee T."/>
            <person name="Vaughan M.M."/>
            <person name="Alexander N.J."/>
            <person name="Busman M."/>
            <person name="Gutierrez S."/>
        </authorList>
    </citation>
    <scope>NUCLEOTIDE SEQUENCE [LARGE SCALE GENOMIC DNA]</scope>
    <source>
        <strain evidence="18 19">NRRL 3299</strain>
    </source>
</reference>
<evidence type="ECO:0000256" key="2">
    <source>
        <dbReference type="ARBA" id="ARBA00009207"/>
    </source>
</evidence>
<evidence type="ECO:0000256" key="15">
    <source>
        <dbReference type="SAM" id="Coils"/>
    </source>
</evidence>
<feature type="coiled-coil region" evidence="15">
    <location>
        <begin position="1215"/>
        <end position="1242"/>
    </location>
</feature>
<feature type="binding site" evidence="14">
    <location>
        <begin position="643"/>
        <end position="650"/>
    </location>
    <ligand>
        <name>ATP</name>
        <dbReference type="ChEBI" id="CHEBI:30616"/>
    </ligand>
</feature>
<feature type="compositionally biased region" description="Pro residues" evidence="16">
    <location>
        <begin position="46"/>
        <end position="55"/>
    </location>
</feature>
<sequence length="1648" mass="181594">MEVDSDNGPLSQFAAGATVEKDVWPAVRSDIITRLDKIAHNDFPIPNLPPPPPAYQPILESRKTPPPSSPRAESSQETNKDTSTTESLPATQPIEGALPKQLADMLIDITKHLETFETHPPHTIQRLAELILRPKAHYRAVAPYLHAVDRVVQVTSSTSTYPLPPPIPDMSSMHLNGEDPKDPAVSVAWSNPTTAALGTDEALGGALLTPIPWLTRRSPESSQDTPGAQIHSEGTETIEGPNGVGSIETVSVSVNGIHSTGHARGVTQGELLRQEQRAGVVPVSQLSRAQEAAHEGERMTMDEEDDEEPQEEEEETPHARGPEEIGMSDTGPQSTTTSFMSEGGMSMQGIDVEAAVGRKHDDDEEVKDDVDADGEAAGESDAKSPGAQSVGTKREADQDLESDANKKVKEEDSEGGGKTNGDAVDATTGAESEANTEGTAKDTKTEDDPDKMDTEYSRTKRNETHKQLPIVAFQRTTRSEREQSRIGVATGTRAPSTRPGVRAGSRAPSTRYGSSIATRNGAASPTPSVASVATVNTIGTKRKERDFEVDASTEETNIQVVVRCRGRNEREVRENSNVVVTADSVRGKVVELSMGSNALTNRSYNFDRVFSPAADQYMVFDDTVKPILDEMLSGYNCTIFAYGQTGTGKTYTMSGDMTETMGMLSDDAGIIPRVLQTLFTKLELDNVESTIKCSFIELYNEELRDLLASDEGTKLKIYDDTSRRGHASTIVQGMEEKHIKDAAEGVKVLQEGSLKRQVAATKCNDLSSRSHTVFTITTYVRKPNEHGVEALVSAGKLNLVDLAGSENIQRSGAENKRAAEAGLINKSLLTLGRVINALVDKGSHIPYRESKLTRLLQDSLGGRTKTCIIATISPAKSNLEETISTLEYAFRAKNIKNKPQMNPMIEKKTLLKDFTMEIERLKSELIATRQRNGVYLSNETYEEMTAQSESRRIVNEEQSAKLETLEKNLRNKVQELFSLQSTFLGLKKDHEGTRAQLDDTKEVLDQTEIVLSATRQSLSEETKIRKAHQKTEQKLTEVGGELIDKLHKTVSDVGGLHAKNRRKSDLQSINRNTWTTSQNQVADVTSMVERRIGEFQEEQQEHIATVGQRMGSFVDEELRKLSTTQAFLDEHLGTFSESKKELLESKQKSKDDMDGVLEEIKVVRDTVKERMGESLQSISHSAERIAADMMNEMTAFHGQLHNSYSALGKDFKSVFEELVKHITAQRAECDNLKRQLQSATNTIVLQNATISSRIQDALTEERRLAVDDRQKLMTQISTLINTQAETQESRIQAKASEIQKTITSTCTNLEQAVDTYGEGMSSWDLKEGEMLEEVKKSRDQLKTKLKDDWTAADDHSSSIQATAKSVHAETVRAVDEQIKDLDVQMEALDDFVTRARTENGHHHETHSQSVEALSNTVEESFGNISAHFKSTFDRVKNLGEEMEVDLGDLQDGLEPLKDQLCQPLANLREDVAGAALQEYQPTGETPAKIQYHYPTDLPRTEDHDLIISSIDEVITPTKNNESTDKDATIVFADLDSSPHKMMTSPVRPATRMSMVSASEHMGMPSSLREVNPNVPGNLTTGSVNYNPRASITSMPPERTMPLFKRPTRVTRSTKKVGSRDPIISEGGENVLPTALEESLSRRKSPRIN</sequence>
<evidence type="ECO:0000313" key="18">
    <source>
        <dbReference type="EMBL" id="RGP73221.1"/>
    </source>
</evidence>
<dbReference type="STRING" id="5514.A0A395SLC6"/>
<comment type="caution">
    <text evidence="18">The sequence shown here is derived from an EMBL/GenBank/DDBJ whole genome shotgun (WGS) entry which is preliminary data.</text>
</comment>
<feature type="compositionally biased region" description="Polar residues" evidence="16">
    <location>
        <begin position="71"/>
        <end position="90"/>
    </location>
</feature>
<dbReference type="GO" id="GO:0005876">
    <property type="term" value="C:spindle microtubule"/>
    <property type="evidence" value="ECO:0007669"/>
    <property type="project" value="TreeGrafter"/>
</dbReference>
<proteinExistence type="inferred from homology"/>
<evidence type="ECO:0000313" key="19">
    <source>
        <dbReference type="Proteomes" id="UP000266152"/>
    </source>
</evidence>
<feature type="compositionally biased region" description="Polar residues" evidence="16">
    <location>
        <begin position="507"/>
        <end position="518"/>
    </location>
</feature>
<evidence type="ECO:0000256" key="4">
    <source>
        <dbReference type="ARBA" id="ARBA00022618"/>
    </source>
</evidence>
<dbReference type="PROSITE" id="PS00411">
    <property type="entry name" value="KINESIN_MOTOR_1"/>
    <property type="match status" value="1"/>
</dbReference>
<dbReference type="InterPro" id="IPR047241">
    <property type="entry name" value="KIF11-like_kin_motor_dom"/>
</dbReference>
<feature type="region of interest" description="Disordered" evidence="16">
    <location>
        <begin position="475"/>
        <end position="528"/>
    </location>
</feature>
<comment type="similarity">
    <text evidence="13">Belongs to the TRAFAC class myosin-kinesin ATPase superfamily. Kinesin family. KIN-5/BimC subfamily.</text>
</comment>
<dbReference type="InterPro" id="IPR027417">
    <property type="entry name" value="P-loop_NTPase"/>
</dbReference>
<dbReference type="InterPro" id="IPR047149">
    <property type="entry name" value="KIF11-like"/>
</dbReference>
<dbReference type="SMART" id="SM00129">
    <property type="entry name" value="KISc"/>
    <property type="match status" value="1"/>
</dbReference>
<dbReference type="SUPFAM" id="SSF52540">
    <property type="entry name" value="P-loop containing nucleoside triphosphate hydrolases"/>
    <property type="match status" value="1"/>
</dbReference>
<feature type="compositionally biased region" description="Polar residues" evidence="16">
    <location>
        <begin position="429"/>
        <end position="438"/>
    </location>
</feature>
<organism evidence="18 19">
    <name type="scientific">Fusarium sporotrichioides</name>
    <dbReference type="NCBI Taxonomy" id="5514"/>
    <lineage>
        <taxon>Eukaryota</taxon>
        <taxon>Fungi</taxon>
        <taxon>Dikarya</taxon>
        <taxon>Ascomycota</taxon>
        <taxon>Pezizomycotina</taxon>
        <taxon>Sordariomycetes</taxon>
        <taxon>Hypocreomycetidae</taxon>
        <taxon>Hypocreales</taxon>
        <taxon>Nectriaceae</taxon>
        <taxon>Fusarium</taxon>
    </lineage>
</organism>
<comment type="similarity">
    <text evidence="2">Belongs to the PPP4R2 family.</text>
</comment>
<evidence type="ECO:0000256" key="5">
    <source>
        <dbReference type="ARBA" id="ARBA00022701"/>
    </source>
</evidence>
<dbReference type="SUPFAM" id="SSF58113">
    <property type="entry name" value="Apolipoprotein A-I"/>
    <property type="match status" value="1"/>
</dbReference>
<dbReference type="Pfam" id="PF00225">
    <property type="entry name" value="Kinesin"/>
    <property type="match status" value="1"/>
</dbReference>
<evidence type="ECO:0000256" key="11">
    <source>
        <dbReference type="ARBA" id="ARBA00023212"/>
    </source>
</evidence>
<dbReference type="CDD" id="cd01364">
    <property type="entry name" value="KISc_BimC_Eg5"/>
    <property type="match status" value="1"/>
</dbReference>
<keyword evidence="12" id="KW-0131">Cell cycle</keyword>
<dbReference type="PANTHER" id="PTHR47970:SF12">
    <property type="entry name" value="KINESIN FAMILY MEMBER 11"/>
    <property type="match status" value="1"/>
</dbReference>
<dbReference type="PRINTS" id="PR00380">
    <property type="entry name" value="KINESINHEAVY"/>
</dbReference>
<keyword evidence="9 15" id="KW-0175">Coiled coil</keyword>
<dbReference type="GO" id="GO:0051301">
    <property type="term" value="P:cell division"/>
    <property type="evidence" value="ECO:0007669"/>
    <property type="project" value="UniProtKB-KW"/>
</dbReference>
<feature type="region of interest" description="Disordered" evidence="16">
    <location>
        <begin position="216"/>
        <end position="247"/>
    </location>
</feature>
<feature type="region of interest" description="Disordered" evidence="16">
    <location>
        <begin position="1575"/>
        <end position="1648"/>
    </location>
</feature>
<evidence type="ECO:0000259" key="17">
    <source>
        <dbReference type="PROSITE" id="PS50067"/>
    </source>
</evidence>
<dbReference type="InterPro" id="IPR015267">
    <property type="entry name" value="PPP4R2"/>
</dbReference>
<keyword evidence="19" id="KW-1185">Reference proteome</keyword>
<feature type="compositionally biased region" description="Basic and acidic residues" evidence="16">
    <location>
        <begin position="439"/>
        <end position="462"/>
    </location>
</feature>
<dbReference type="GO" id="GO:0007018">
    <property type="term" value="P:microtubule-based movement"/>
    <property type="evidence" value="ECO:0007669"/>
    <property type="project" value="InterPro"/>
</dbReference>
<feature type="coiled-coil region" evidence="15">
    <location>
        <begin position="904"/>
        <end position="931"/>
    </location>
</feature>